<dbReference type="PANTHER" id="PTHR43201:SF5">
    <property type="entry name" value="MEDIUM-CHAIN ACYL-COA LIGASE ACSF2, MITOCHONDRIAL"/>
    <property type="match status" value="1"/>
</dbReference>
<evidence type="ECO:0000313" key="5">
    <source>
        <dbReference type="EMBL" id="SFS07373.1"/>
    </source>
</evidence>
<name>A0A1I6LV95_9EURY</name>
<dbReference type="InterPro" id="IPR042099">
    <property type="entry name" value="ANL_N_sf"/>
</dbReference>
<proteinExistence type="inferred from homology"/>
<dbReference type="Pfam" id="PF00501">
    <property type="entry name" value="AMP-binding"/>
    <property type="match status" value="1"/>
</dbReference>
<evidence type="ECO:0000256" key="2">
    <source>
        <dbReference type="ARBA" id="ARBA00022598"/>
    </source>
</evidence>
<dbReference type="EMBL" id="FOZK01000003">
    <property type="protein sequence ID" value="SFS07373.1"/>
    <property type="molecule type" value="Genomic_DNA"/>
</dbReference>
<reference evidence="5 6" key="1">
    <citation type="submission" date="2016-10" db="EMBL/GenBank/DDBJ databases">
        <authorList>
            <person name="de Groot N.N."/>
        </authorList>
    </citation>
    <scope>NUCLEOTIDE SEQUENCE [LARGE SCALE GENOMIC DNA]</scope>
    <source>
        <strain evidence="5 6">CGMCC 1.10457</strain>
    </source>
</reference>
<dbReference type="RefSeq" id="WP_089817539.1">
    <property type="nucleotide sequence ID" value="NZ_FOZK01000003.1"/>
</dbReference>
<dbReference type="InterPro" id="IPR000873">
    <property type="entry name" value="AMP-dep_synth/lig_dom"/>
</dbReference>
<sequence length="512" mass="54143">MTLPGPGEWPVDAPLDYPTADLLGARAEATPDETALVDAESGDCWRYGEFDRRVARRLAGLQSSFDLGPGDRVGFMLNTGVRFAELYFATARAGAAAVLLNVRVDAGTLATQASRAGLDVLVCSADTETTAVDVAPDGVHVVTVDEPNSPAVDALAPGSGDEATPVDCAADAERLLMFTSGTTGDPKGVRLTLDNLVSSAVGSAHRLGVAPDDRWLVCLPMYHMGGLAPLVRSTLYGTTTVLQSEFDPDATARVIEDHNVTCVSLVPTMLKRLLDAGWTPPDHLRFVLLGGGPTPESLVDRCESRGVPVCPTYGATETASQVATALPETAFEHRGTVGTPLRGTTVTIVDDSEEPRPTGDVGEIVVDGPTVTPGYLDEEHTAVAFGPRGFETGDLGYRDEGGRLWVVGRVDDQIVTGGENVQPAAVAATIRELAGVEDVAVVGIPDREWGERVGALVERSDATLSVSELRDRCRDELADYEVPKTVRFAEALPRTASGTVDRERARSLLAEE</sequence>
<evidence type="ECO:0000259" key="3">
    <source>
        <dbReference type="Pfam" id="PF00501"/>
    </source>
</evidence>
<comment type="similarity">
    <text evidence="1">Belongs to the ATP-dependent AMP-binding enzyme family.</text>
</comment>
<dbReference type="SUPFAM" id="SSF56801">
    <property type="entry name" value="Acetyl-CoA synthetase-like"/>
    <property type="match status" value="1"/>
</dbReference>
<dbReference type="InterPro" id="IPR025110">
    <property type="entry name" value="AMP-bd_C"/>
</dbReference>
<keyword evidence="2 5" id="KW-0436">Ligase</keyword>
<protein>
    <submittedName>
        <fullName evidence="5">O-succinylbenzoic acid--CoA ligase</fullName>
    </submittedName>
</protein>
<dbReference type="PANTHER" id="PTHR43201">
    <property type="entry name" value="ACYL-COA SYNTHETASE"/>
    <property type="match status" value="1"/>
</dbReference>
<dbReference type="Gene3D" id="3.40.50.12780">
    <property type="entry name" value="N-terminal domain of ligase-like"/>
    <property type="match status" value="1"/>
</dbReference>
<dbReference type="Pfam" id="PF13193">
    <property type="entry name" value="AMP-binding_C"/>
    <property type="match status" value="1"/>
</dbReference>
<evidence type="ECO:0000313" key="6">
    <source>
        <dbReference type="Proteomes" id="UP000199062"/>
    </source>
</evidence>
<feature type="domain" description="AMP-dependent synthetase/ligase" evidence="3">
    <location>
        <begin position="26"/>
        <end position="376"/>
    </location>
</feature>
<dbReference type="Gene3D" id="3.30.300.30">
    <property type="match status" value="1"/>
</dbReference>
<keyword evidence="6" id="KW-1185">Reference proteome</keyword>
<dbReference type="InterPro" id="IPR045851">
    <property type="entry name" value="AMP-bd_C_sf"/>
</dbReference>
<dbReference type="GO" id="GO:0031956">
    <property type="term" value="F:medium-chain fatty acid-CoA ligase activity"/>
    <property type="evidence" value="ECO:0007669"/>
    <property type="project" value="TreeGrafter"/>
</dbReference>
<dbReference type="STRING" id="767519.SAMN05216559_3207"/>
<dbReference type="GO" id="GO:0006631">
    <property type="term" value="P:fatty acid metabolic process"/>
    <property type="evidence" value="ECO:0007669"/>
    <property type="project" value="TreeGrafter"/>
</dbReference>
<dbReference type="Proteomes" id="UP000199062">
    <property type="component" value="Unassembled WGS sequence"/>
</dbReference>
<dbReference type="OrthoDB" id="35688at2157"/>
<evidence type="ECO:0000259" key="4">
    <source>
        <dbReference type="Pfam" id="PF13193"/>
    </source>
</evidence>
<feature type="domain" description="AMP-binding enzyme C-terminal" evidence="4">
    <location>
        <begin position="429"/>
        <end position="498"/>
    </location>
</feature>
<dbReference type="AlphaFoldDB" id="A0A1I6LV95"/>
<accession>A0A1I6LV95</accession>
<dbReference type="InterPro" id="IPR020845">
    <property type="entry name" value="AMP-binding_CS"/>
</dbReference>
<dbReference type="PROSITE" id="PS00455">
    <property type="entry name" value="AMP_BINDING"/>
    <property type="match status" value="1"/>
</dbReference>
<gene>
    <name evidence="5" type="ORF">SAMN05216559_3207</name>
</gene>
<organism evidence="5 6">
    <name type="scientific">Halomicrobium zhouii</name>
    <dbReference type="NCBI Taxonomy" id="767519"/>
    <lineage>
        <taxon>Archaea</taxon>
        <taxon>Methanobacteriati</taxon>
        <taxon>Methanobacteriota</taxon>
        <taxon>Stenosarchaea group</taxon>
        <taxon>Halobacteria</taxon>
        <taxon>Halobacteriales</taxon>
        <taxon>Haloarculaceae</taxon>
        <taxon>Halomicrobium</taxon>
    </lineage>
</organism>
<evidence type="ECO:0000256" key="1">
    <source>
        <dbReference type="ARBA" id="ARBA00006432"/>
    </source>
</evidence>